<dbReference type="GO" id="GO:0001002">
    <property type="term" value="F:RNA polymerase III type 1 promoter sequence-specific DNA binding"/>
    <property type="evidence" value="ECO:0007669"/>
    <property type="project" value="TreeGrafter"/>
</dbReference>
<proteinExistence type="predicted"/>
<dbReference type="GO" id="GO:0001003">
    <property type="term" value="F:RNA polymerase III type 2 promoter sequence-specific DNA binding"/>
    <property type="evidence" value="ECO:0007669"/>
    <property type="project" value="TreeGrafter"/>
</dbReference>
<dbReference type="PANTHER" id="PTHR13230">
    <property type="entry name" value="GENERAL TRANSCRIPTION FACTOR IIIC, POLYPEPTIDE 5"/>
    <property type="match status" value="1"/>
</dbReference>
<evidence type="ECO:0000313" key="2">
    <source>
        <dbReference type="EMBL" id="UVC49428.1"/>
    </source>
</evidence>
<gene>
    <name evidence="2" type="ORF">MACK_003261</name>
</gene>
<dbReference type="InterPro" id="IPR040454">
    <property type="entry name" value="TF_IIIC_Tfc1/Sfc1"/>
</dbReference>
<dbReference type="AlphaFoldDB" id="A0A976SIE6"/>
<protein>
    <recommendedName>
        <fullName evidence="1">Transcription factor IIIC subunit 5 HTH domain-containing protein</fullName>
    </recommendedName>
</protein>
<dbReference type="GO" id="GO:0000127">
    <property type="term" value="C:transcription factor TFIIIC complex"/>
    <property type="evidence" value="ECO:0007669"/>
    <property type="project" value="InterPro"/>
</dbReference>
<dbReference type="Proteomes" id="UP000244811">
    <property type="component" value="Chromosome 1"/>
</dbReference>
<organism evidence="2 3">
    <name type="scientific">Theileria orientalis</name>
    <dbReference type="NCBI Taxonomy" id="68886"/>
    <lineage>
        <taxon>Eukaryota</taxon>
        <taxon>Sar</taxon>
        <taxon>Alveolata</taxon>
        <taxon>Apicomplexa</taxon>
        <taxon>Aconoidasida</taxon>
        <taxon>Piroplasmida</taxon>
        <taxon>Theileriidae</taxon>
        <taxon>Theileria</taxon>
    </lineage>
</organism>
<reference evidence="2" key="1">
    <citation type="submission" date="2022-07" db="EMBL/GenBank/DDBJ databases">
        <title>Evaluation of T. orientalis genome assembly methods using nanopore sequencing and analysis of variation between genomes.</title>
        <authorList>
            <person name="Yam J."/>
            <person name="Micallef M.L."/>
            <person name="Liu M."/>
            <person name="Djordjevic S.P."/>
            <person name="Bogema D.R."/>
            <person name="Jenkins C."/>
        </authorList>
    </citation>
    <scope>NUCLEOTIDE SEQUENCE</scope>
    <source>
        <strain evidence="2">Goon Nure</strain>
    </source>
</reference>
<evidence type="ECO:0000313" key="3">
    <source>
        <dbReference type="Proteomes" id="UP000244811"/>
    </source>
</evidence>
<dbReference type="PANTHER" id="PTHR13230:SF5">
    <property type="entry name" value="GENERAL TRANSCRIPTION FACTOR 3C POLYPEPTIDE 5"/>
    <property type="match status" value="1"/>
</dbReference>
<feature type="domain" description="Transcription factor IIIC subunit 5 HTH" evidence="1">
    <location>
        <begin position="126"/>
        <end position="264"/>
    </location>
</feature>
<sequence>MKFTVIAVPGIVPPGSSGNEILKALGGTDGLRAVLRKENPEQLILRFGVDSTSSFIPANSFDDNIPCKLVAKAKLWRSGKCTIEILGQVVDYFSFSHPTDFIHLSFQPVVAGEFAGPKILGEAPSIPPPIFTKVDFVDQLFNKNILSGTAAQKIRKYTSGSLFSAVAHFEDKEVPSVPLNMILHSPDLTLLEHLENLFNRRPVWLRTALDEFLPKGYSNWKKRTSFSRICYIFSDGPWRGCMCRLGYDPRKDRNSRFYQTIDFRDPHYRTISWKSGRRTPNNENASSEYSVDKEKTYGEFGKEVVTPNPEIHFLLPPTRPSQLYQLCDICDVGVQNIVQSSDMSSGILSSECSKSTGKKF</sequence>
<name>A0A976SIE6_THEOR</name>
<accession>A0A976SIE6</accession>
<dbReference type="EMBL" id="CP056069">
    <property type="protein sequence ID" value="UVC49428.1"/>
    <property type="molecule type" value="Genomic_DNA"/>
</dbReference>
<dbReference type="Pfam" id="PF09734">
    <property type="entry name" value="Tau95"/>
    <property type="match status" value="1"/>
</dbReference>
<dbReference type="InterPro" id="IPR019136">
    <property type="entry name" value="TF_IIIC_su-5_HTH"/>
</dbReference>
<evidence type="ECO:0000259" key="1">
    <source>
        <dbReference type="Pfam" id="PF09734"/>
    </source>
</evidence>
<dbReference type="GO" id="GO:0006384">
    <property type="term" value="P:transcription initiation at RNA polymerase III promoter"/>
    <property type="evidence" value="ECO:0007669"/>
    <property type="project" value="InterPro"/>
</dbReference>